<accession>A0A7X0XXA1</accession>
<protein>
    <submittedName>
        <fullName evidence="1">Uncharacterized protein</fullName>
    </submittedName>
</protein>
<reference evidence="1 2" key="1">
    <citation type="submission" date="2020-03" db="EMBL/GenBank/DDBJ databases">
        <title>Soil Listeria distribution.</title>
        <authorList>
            <person name="Liao J."/>
            <person name="Wiedmann M."/>
        </authorList>
    </citation>
    <scope>NUCLEOTIDE SEQUENCE [LARGE SCALE GENOMIC DNA]</scope>
    <source>
        <strain evidence="1 2">FSL L7-0978</strain>
    </source>
</reference>
<evidence type="ECO:0000313" key="2">
    <source>
        <dbReference type="Proteomes" id="UP000539064"/>
    </source>
</evidence>
<proteinExistence type="predicted"/>
<dbReference type="EMBL" id="JAARVG010000006">
    <property type="protein sequence ID" value="MBC1793344.1"/>
    <property type="molecule type" value="Genomic_DNA"/>
</dbReference>
<comment type="caution">
    <text evidence="1">The sequence shown here is derived from an EMBL/GenBank/DDBJ whole genome shotgun (WGS) entry which is preliminary data.</text>
</comment>
<sequence>MYLEETDEYKLYEVESMTALNNENCTKIIRTQSQVYKTYYCVAFSGKLKFGLIGEGHGIPPHAERLSDHYIISLDDTLYVVNSQIGDISFKILDSLIFDILFYADSIAIICELDVYSFCIKKNSLQLNWLANIEDIVTGYKLTGKQLFIESEEARAVIELSNGYLNIVGKLL</sequence>
<dbReference type="RefSeq" id="WP_185523993.1">
    <property type="nucleotide sequence ID" value="NZ_JAARVG010000006.1"/>
</dbReference>
<evidence type="ECO:0000313" key="1">
    <source>
        <dbReference type="EMBL" id="MBC1793344.1"/>
    </source>
</evidence>
<dbReference type="AlphaFoldDB" id="A0A7X0XXA1"/>
<organism evidence="1 2">
    <name type="scientific">Listeria booriae</name>
    <dbReference type="NCBI Taxonomy" id="1552123"/>
    <lineage>
        <taxon>Bacteria</taxon>
        <taxon>Bacillati</taxon>
        <taxon>Bacillota</taxon>
        <taxon>Bacilli</taxon>
        <taxon>Bacillales</taxon>
        <taxon>Listeriaceae</taxon>
        <taxon>Listeria</taxon>
    </lineage>
</organism>
<gene>
    <name evidence="1" type="ORF">HCA52_07960</name>
</gene>
<name>A0A7X0XXA1_9LIST</name>
<dbReference type="Proteomes" id="UP000539064">
    <property type="component" value="Unassembled WGS sequence"/>
</dbReference>